<dbReference type="PROSITE" id="PS50013">
    <property type="entry name" value="CHROMO_2"/>
    <property type="match status" value="1"/>
</dbReference>
<accession>B4N2E8</accession>
<dbReference type="InterPro" id="IPR000953">
    <property type="entry name" value="Chromo/chromo_shadow_dom"/>
</dbReference>
<dbReference type="PROSITE" id="PS00598">
    <property type="entry name" value="CHROMO_1"/>
    <property type="match status" value="1"/>
</dbReference>
<comment type="subcellular location">
    <subcellularLocation>
        <location evidence="2">Chromosome</location>
    </subcellularLocation>
    <subcellularLocation>
        <location evidence="1">Nucleus</location>
    </subcellularLocation>
</comment>
<evidence type="ECO:0000313" key="8">
    <source>
        <dbReference type="Proteomes" id="UP000007798"/>
    </source>
</evidence>
<dbReference type="Gene3D" id="2.40.50.40">
    <property type="match status" value="1"/>
</dbReference>
<dbReference type="OrthoDB" id="1918685at2759"/>
<evidence type="ECO:0000313" key="7">
    <source>
        <dbReference type="EMBL" id="EDW78537.1"/>
    </source>
</evidence>
<dbReference type="InterPro" id="IPR051219">
    <property type="entry name" value="Heterochromatin_chromo-domain"/>
</dbReference>
<dbReference type="InParanoid" id="B4N2E8"/>
<dbReference type="SUPFAM" id="SSF54160">
    <property type="entry name" value="Chromo domain-like"/>
    <property type="match status" value="1"/>
</dbReference>
<dbReference type="Proteomes" id="UP000007798">
    <property type="component" value="Unassembled WGS sequence"/>
</dbReference>
<dbReference type="STRING" id="7260.B4N2E8"/>
<dbReference type="PANTHER" id="PTHR22812">
    <property type="entry name" value="CHROMOBOX PROTEIN"/>
    <property type="match status" value="1"/>
</dbReference>
<gene>
    <name evidence="7" type="primary">Dwil\HP1Kcd</name>
    <name evidence="7" type="ORF">Dwil_GK16132</name>
</gene>
<dbReference type="Pfam" id="PF00385">
    <property type="entry name" value="Chromo"/>
    <property type="match status" value="1"/>
</dbReference>
<reference evidence="7 8" key="1">
    <citation type="journal article" date="2007" name="Nature">
        <title>Evolution of genes and genomes on the Drosophila phylogeny.</title>
        <authorList>
            <consortium name="Drosophila 12 Genomes Consortium"/>
            <person name="Clark A.G."/>
            <person name="Eisen M.B."/>
            <person name="Smith D.R."/>
            <person name="Bergman C.M."/>
            <person name="Oliver B."/>
            <person name="Markow T.A."/>
            <person name="Kaufman T.C."/>
            <person name="Kellis M."/>
            <person name="Gelbart W."/>
            <person name="Iyer V.N."/>
            <person name="Pollard D.A."/>
            <person name="Sackton T.B."/>
            <person name="Larracuente A.M."/>
            <person name="Singh N.D."/>
            <person name="Abad J.P."/>
            <person name="Abt D.N."/>
            <person name="Adryan B."/>
            <person name="Aguade M."/>
            <person name="Akashi H."/>
            <person name="Anderson W.W."/>
            <person name="Aquadro C.F."/>
            <person name="Ardell D.H."/>
            <person name="Arguello R."/>
            <person name="Artieri C.G."/>
            <person name="Barbash D.A."/>
            <person name="Barker D."/>
            <person name="Barsanti P."/>
            <person name="Batterham P."/>
            <person name="Batzoglou S."/>
            <person name="Begun D."/>
            <person name="Bhutkar A."/>
            <person name="Blanco E."/>
            <person name="Bosak S.A."/>
            <person name="Bradley R.K."/>
            <person name="Brand A.D."/>
            <person name="Brent M.R."/>
            <person name="Brooks A.N."/>
            <person name="Brown R.H."/>
            <person name="Butlin R.K."/>
            <person name="Caggese C."/>
            <person name="Calvi B.R."/>
            <person name="Bernardo de Carvalho A."/>
            <person name="Caspi A."/>
            <person name="Castrezana S."/>
            <person name="Celniker S.E."/>
            <person name="Chang J.L."/>
            <person name="Chapple C."/>
            <person name="Chatterji S."/>
            <person name="Chinwalla A."/>
            <person name="Civetta A."/>
            <person name="Clifton S.W."/>
            <person name="Comeron J.M."/>
            <person name="Costello J.C."/>
            <person name="Coyne J.A."/>
            <person name="Daub J."/>
            <person name="David R.G."/>
            <person name="Delcher A.L."/>
            <person name="Delehaunty K."/>
            <person name="Do C.B."/>
            <person name="Ebling H."/>
            <person name="Edwards K."/>
            <person name="Eickbush T."/>
            <person name="Evans J.D."/>
            <person name="Filipski A."/>
            <person name="Findeiss S."/>
            <person name="Freyhult E."/>
            <person name="Fulton L."/>
            <person name="Fulton R."/>
            <person name="Garcia A.C."/>
            <person name="Gardiner A."/>
            <person name="Garfield D.A."/>
            <person name="Garvin B.E."/>
            <person name="Gibson G."/>
            <person name="Gilbert D."/>
            <person name="Gnerre S."/>
            <person name="Godfrey J."/>
            <person name="Good R."/>
            <person name="Gotea V."/>
            <person name="Gravely B."/>
            <person name="Greenberg A.J."/>
            <person name="Griffiths-Jones S."/>
            <person name="Gross S."/>
            <person name="Guigo R."/>
            <person name="Gustafson E.A."/>
            <person name="Haerty W."/>
            <person name="Hahn M.W."/>
            <person name="Halligan D.L."/>
            <person name="Halpern A.L."/>
            <person name="Halter G.M."/>
            <person name="Han M.V."/>
            <person name="Heger A."/>
            <person name="Hillier L."/>
            <person name="Hinrichs A.S."/>
            <person name="Holmes I."/>
            <person name="Hoskins R.A."/>
            <person name="Hubisz M.J."/>
            <person name="Hultmark D."/>
            <person name="Huntley M.A."/>
            <person name="Jaffe D.B."/>
            <person name="Jagadeeshan S."/>
            <person name="Jeck W.R."/>
            <person name="Johnson J."/>
            <person name="Jones C.D."/>
            <person name="Jordan W.C."/>
            <person name="Karpen G.H."/>
            <person name="Kataoka E."/>
            <person name="Keightley P.D."/>
            <person name="Kheradpour P."/>
            <person name="Kirkness E.F."/>
            <person name="Koerich L.B."/>
            <person name="Kristiansen K."/>
            <person name="Kudrna D."/>
            <person name="Kulathinal R.J."/>
            <person name="Kumar S."/>
            <person name="Kwok R."/>
            <person name="Lander E."/>
            <person name="Langley C.H."/>
            <person name="Lapoint R."/>
            <person name="Lazzaro B.P."/>
            <person name="Lee S.J."/>
            <person name="Levesque L."/>
            <person name="Li R."/>
            <person name="Lin C.F."/>
            <person name="Lin M.F."/>
            <person name="Lindblad-Toh K."/>
            <person name="Llopart A."/>
            <person name="Long M."/>
            <person name="Low L."/>
            <person name="Lozovsky E."/>
            <person name="Lu J."/>
            <person name="Luo M."/>
            <person name="Machado C.A."/>
            <person name="Makalowski W."/>
            <person name="Marzo M."/>
            <person name="Matsuda M."/>
            <person name="Matzkin L."/>
            <person name="McAllister B."/>
            <person name="McBride C.S."/>
            <person name="McKernan B."/>
            <person name="McKernan K."/>
            <person name="Mendez-Lago M."/>
            <person name="Minx P."/>
            <person name="Mollenhauer M.U."/>
            <person name="Montooth K."/>
            <person name="Mount S.M."/>
            <person name="Mu X."/>
            <person name="Myers E."/>
            <person name="Negre B."/>
            <person name="Newfeld S."/>
            <person name="Nielsen R."/>
            <person name="Noor M.A."/>
            <person name="O'Grady P."/>
            <person name="Pachter L."/>
            <person name="Papaceit M."/>
            <person name="Parisi M.J."/>
            <person name="Parisi M."/>
            <person name="Parts L."/>
            <person name="Pedersen J.S."/>
            <person name="Pesole G."/>
            <person name="Phillippy A.M."/>
            <person name="Ponting C.P."/>
            <person name="Pop M."/>
            <person name="Porcelli D."/>
            <person name="Powell J.R."/>
            <person name="Prohaska S."/>
            <person name="Pruitt K."/>
            <person name="Puig M."/>
            <person name="Quesneville H."/>
            <person name="Ram K.R."/>
            <person name="Rand D."/>
            <person name="Rasmussen M.D."/>
            <person name="Reed L.K."/>
            <person name="Reenan R."/>
            <person name="Reily A."/>
            <person name="Remington K.A."/>
            <person name="Rieger T.T."/>
            <person name="Ritchie M.G."/>
            <person name="Robin C."/>
            <person name="Rogers Y.H."/>
            <person name="Rohde C."/>
            <person name="Rozas J."/>
            <person name="Rubenfield M.J."/>
            <person name="Ruiz A."/>
            <person name="Russo S."/>
            <person name="Salzberg S.L."/>
            <person name="Sanchez-Gracia A."/>
            <person name="Saranga D.J."/>
            <person name="Sato H."/>
            <person name="Schaeffer S.W."/>
            <person name="Schatz M.C."/>
            <person name="Schlenke T."/>
            <person name="Schwartz R."/>
            <person name="Segarra C."/>
            <person name="Singh R.S."/>
            <person name="Sirot L."/>
            <person name="Sirota M."/>
            <person name="Sisneros N.B."/>
            <person name="Smith C.D."/>
            <person name="Smith T.F."/>
            <person name="Spieth J."/>
            <person name="Stage D.E."/>
            <person name="Stark A."/>
            <person name="Stephan W."/>
            <person name="Strausberg R.L."/>
            <person name="Strempel S."/>
            <person name="Sturgill D."/>
            <person name="Sutton G."/>
            <person name="Sutton G.G."/>
            <person name="Tao W."/>
            <person name="Teichmann S."/>
            <person name="Tobari Y.N."/>
            <person name="Tomimura Y."/>
            <person name="Tsolas J.M."/>
            <person name="Valente V.L."/>
            <person name="Venter E."/>
            <person name="Venter J.C."/>
            <person name="Vicario S."/>
            <person name="Vieira F.G."/>
            <person name="Vilella A.J."/>
            <person name="Villasante A."/>
            <person name="Walenz B."/>
            <person name="Wang J."/>
            <person name="Wasserman M."/>
            <person name="Watts T."/>
            <person name="Wilson D."/>
            <person name="Wilson R.K."/>
            <person name="Wing R.A."/>
            <person name="Wolfner M.F."/>
            <person name="Wong A."/>
            <person name="Wong G.K."/>
            <person name="Wu C.I."/>
            <person name="Wu G."/>
            <person name="Yamamoto D."/>
            <person name="Yang H.P."/>
            <person name="Yang S.P."/>
            <person name="Yorke J.A."/>
            <person name="Yoshida K."/>
            <person name="Zdobnov E."/>
            <person name="Zhang P."/>
            <person name="Zhang Y."/>
            <person name="Zimin A.V."/>
            <person name="Baldwin J."/>
            <person name="Abdouelleil A."/>
            <person name="Abdulkadir J."/>
            <person name="Abebe A."/>
            <person name="Abera B."/>
            <person name="Abreu J."/>
            <person name="Acer S.C."/>
            <person name="Aftuck L."/>
            <person name="Alexander A."/>
            <person name="An P."/>
            <person name="Anderson E."/>
            <person name="Anderson S."/>
            <person name="Arachi H."/>
            <person name="Azer M."/>
            <person name="Bachantsang P."/>
            <person name="Barry A."/>
            <person name="Bayul T."/>
            <person name="Berlin A."/>
            <person name="Bessette D."/>
            <person name="Bloom T."/>
            <person name="Blye J."/>
            <person name="Boguslavskiy L."/>
            <person name="Bonnet C."/>
            <person name="Boukhgalter B."/>
            <person name="Bourzgui I."/>
            <person name="Brown A."/>
            <person name="Cahill P."/>
            <person name="Channer S."/>
            <person name="Cheshatsang Y."/>
            <person name="Chuda L."/>
            <person name="Citroen M."/>
            <person name="Collymore A."/>
            <person name="Cooke P."/>
            <person name="Costello M."/>
            <person name="D'Aco K."/>
            <person name="Daza R."/>
            <person name="De Haan G."/>
            <person name="DeGray S."/>
            <person name="DeMaso C."/>
            <person name="Dhargay N."/>
            <person name="Dooley K."/>
            <person name="Dooley E."/>
            <person name="Doricent M."/>
            <person name="Dorje P."/>
            <person name="Dorjee K."/>
            <person name="Dupes A."/>
            <person name="Elong R."/>
            <person name="Falk J."/>
            <person name="Farina A."/>
            <person name="Faro S."/>
            <person name="Ferguson D."/>
            <person name="Fisher S."/>
            <person name="Foley C.D."/>
            <person name="Franke A."/>
            <person name="Friedrich D."/>
            <person name="Gadbois L."/>
            <person name="Gearin G."/>
            <person name="Gearin C.R."/>
            <person name="Giannoukos G."/>
            <person name="Goode T."/>
            <person name="Graham J."/>
            <person name="Grandbois E."/>
            <person name="Grewal S."/>
            <person name="Gyaltsen K."/>
            <person name="Hafez N."/>
            <person name="Hagos B."/>
            <person name="Hall J."/>
            <person name="Henson C."/>
            <person name="Hollinger A."/>
            <person name="Honan T."/>
            <person name="Huard M.D."/>
            <person name="Hughes L."/>
            <person name="Hurhula B."/>
            <person name="Husby M.E."/>
            <person name="Kamat A."/>
            <person name="Kanga B."/>
            <person name="Kashin S."/>
            <person name="Khazanovich D."/>
            <person name="Kisner P."/>
            <person name="Lance K."/>
            <person name="Lara M."/>
            <person name="Lee W."/>
            <person name="Lennon N."/>
            <person name="Letendre F."/>
            <person name="LeVine R."/>
            <person name="Lipovsky A."/>
            <person name="Liu X."/>
            <person name="Liu J."/>
            <person name="Liu S."/>
            <person name="Lokyitsang T."/>
            <person name="Lokyitsang Y."/>
            <person name="Lubonja R."/>
            <person name="Lui A."/>
            <person name="MacDonald P."/>
            <person name="Magnisalis V."/>
            <person name="Maru K."/>
            <person name="Matthews C."/>
            <person name="McCusker W."/>
            <person name="McDonough S."/>
            <person name="Mehta T."/>
            <person name="Meldrim J."/>
            <person name="Meneus L."/>
            <person name="Mihai O."/>
            <person name="Mihalev A."/>
            <person name="Mihova T."/>
            <person name="Mittelman R."/>
            <person name="Mlenga V."/>
            <person name="Montmayeur A."/>
            <person name="Mulrain L."/>
            <person name="Navidi A."/>
            <person name="Naylor J."/>
            <person name="Negash T."/>
            <person name="Nguyen T."/>
            <person name="Nguyen N."/>
            <person name="Nicol R."/>
            <person name="Norbu C."/>
            <person name="Norbu N."/>
            <person name="Novod N."/>
            <person name="O'Neill B."/>
            <person name="Osman S."/>
            <person name="Markiewicz E."/>
            <person name="Oyono O.L."/>
            <person name="Patti C."/>
            <person name="Phunkhang P."/>
            <person name="Pierre F."/>
            <person name="Priest M."/>
            <person name="Raghuraman S."/>
            <person name="Rege F."/>
            <person name="Reyes R."/>
            <person name="Rise C."/>
            <person name="Rogov P."/>
            <person name="Ross K."/>
            <person name="Ryan E."/>
            <person name="Settipalli S."/>
            <person name="Shea T."/>
            <person name="Sherpa N."/>
            <person name="Shi L."/>
            <person name="Shih D."/>
            <person name="Sparrow T."/>
            <person name="Spaulding J."/>
            <person name="Stalker J."/>
            <person name="Stange-Thomann N."/>
            <person name="Stavropoulos S."/>
            <person name="Stone C."/>
            <person name="Strader C."/>
            <person name="Tesfaye S."/>
            <person name="Thomson T."/>
            <person name="Thoulutsang Y."/>
            <person name="Thoulutsang D."/>
            <person name="Topham K."/>
            <person name="Topping I."/>
            <person name="Tsamla T."/>
            <person name="Vassiliev H."/>
            <person name="Vo A."/>
            <person name="Wangchuk T."/>
            <person name="Wangdi T."/>
            <person name="Weiand M."/>
            <person name="Wilkinson J."/>
            <person name="Wilson A."/>
            <person name="Yadav S."/>
            <person name="Young G."/>
            <person name="Yu Q."/>
            <person name="Zembek L."/>
            <person name="Zhong D."/>
            <person name="Zimmer A."/>
            <person name="Zwirko Z."/>
            <person name="Jaffe D.B."/>
            <person name="Alvarez P."/>
            <person name="Brockman W."/>
            <person name="Butler J."/>
            <person name="Chin C."/>
            <person name="Gnerre S."/>
            <person name="Grabherr M."/>
            <person name="Kleber M."/>
            <person name="Mauceli E."/>
            <person name="MacCallum I."/>
        </authorList>
    </citation>
    <scope>NUCLEOTIDE SEQUENCE [LARGE SCALE GENOMIC DNA]</scope>
    <source>
        <strain evidence="8">Tucson 14030-0811.24</strain>
    </source>
</reference>
<evidence type="ECO:0000259" key="6">
    <source>
        <dbReference type="PROSITE" id="PS50013"/>
    </source>
</evidence>
<dbReference type="HOGENOM" id="CLU_2029139_0_0_1"/>
<evidence type="ECO:0000256" key="5">
    <source>
        <dbReference type="SAM" id="MobiDB-lite"/>
    </source>
</evidence>
<keyword evidence="3" id="KW-0158">Chromosome</keyword>
<keyword evidence="8" id="KW-1185">Reference proteome</keyword>
<feature type="domain" description="Chromo" evidence="6">
    <location>
        <begin position="62"/>
        <end position="111"/>
    </location>
</feature>
<dbReference type="SMART" id="SM00298">
    <property type="entry name" value="CHROMO"/>
    <property type="match status" value="1"/>
</dbReference>
<dbReference type="eggNOG" id="KOG1911">
    <property type="taxonomic scope" value="Eukaryota"/>
</dbReference>
<feature type="region of interest" description="Disordered" evidence="5">
    <location>
        <begin position="1"/>
        <end position="37"/>
    </location>
</feature>
<dbReference type="InterPro" id="IPR023779">
    <property type="entry name" value="Chromodomain_CS"/>
</dbReference>
<organism evidence="7 8">
    <name type="scientific">Drosophila willistoni</name>
    <name type="common">Fruit fly</name>
    <dbReference type="NCBI Taxonomy" id="7260"/>
    <lineage>
        <taxon>Eukaryota</taxon>
        <taxon>Metazoa</taxon>
        <taxon>Ecdysozoa</taxon>
        <taxon>Arthropoda</taxon>
        <taxon>Hexapoda</taxon>
        <taxon>Insecta</taxon>
        <taxon>Pterygota</taxon>
        <taxon>Neoptera</taxon>
        <taxon>Endopterygota</taxon>
        <taxon>Diptera</taxon>
        <taxon>Brachycera</taxon>
        <taxon>Muscomorpha</taxon>
        <taxon>Ephydroidea</taxon>
        <taxon>Drosophilidae</taxon>
        <taxon>Drosophila</taxon>
        <taxon>Sophophora</taxon>
    </lineage>
</organism>
<evidence type="ECO:0000256" key="2">
    <source>
        <dbReference type="ARBA" id="ARBA00004286"/>
    </source>
</evidence>
<evidence type="ECO:0000256" key="1">
    <source>
        <dbReference type="ARBA" id="ARBA00004123"/>
    </source>
</evidence>
<dbReference type="InterPro" id="IPR016197">
    <property type="entry name" value="Chromo-like_dom_sf"/>
</dbReference>
<evidence type="ECO:0000256" key="3">
    <source>
        <dbReference type="ARBA" id="ARBA00022454"/>
    </source>
</evidence>
<dbReference type="InterPro" id="IPR023780">
    <property type="entry name" value="Chromo_domain"/>
</dbReference>
<protein>
    <submittedName>
        <fullName evidence="7">Heterochromatin protein 1K chromodomain</fullName>
    </submittedName>
</protein>
<dbReference type="GO" id="GO:0005634">
    <property type="term" value="C:nucleus"/>
    <property type="evidence" value="ECO:0007669"/>
    <property type="project" value="UniProtKB-SubCell"/>
</dbReference>
<dbReference type="EMBL" id="CH963925">
    <property type="protein sequence ID" value="EDW78537.1"/>
    <property type="molecule type" value="Genomic_DNA"/>
</dbReference>
<evidence type="ECO:0000256" key="4">
    <source>
        <dbReference type="ARBA" id="ARBA00023242"/>
    </source>
</evidence>
<proteinExistence type="predicted"/>
<keyword evidence="4" id="KW-0539">Nucleus</keyword>
<dbReference type="AlphaFoldDB" id="B4N2E8"/>
<dbReference type="GO" id="GO:0005694">
    <property type="term" value="C:chromosome"/>
    <property type="evidence" value="ECO:0007669"/>
    <property type="project" value="UniProtKB-SubCell"/>
</dbReference>
<feature type="compositionally biased region" description="Low complexity" evidence="5">
    <location>
        <begin position="1"/>
        <end position="11"/>
    </location>
</feature>
<name>B4N2E8_DROWI</name>
<sequence>MSETSSKSTTKTQRKAKKQKKKPKMARLARKSMCPLGENQTGISSVAVGELKAIPEEELPIHEVEAVVSHRVVNGRTEYFLKWKGFPESANSWEPRSHILCSELLREYSRKPRELARSFLIV</sequence>
<dbReference type="CDD" id="cd00024">
    <property type="entry name" value="CD_CSD"/>
    <property type="match status" value="1"/>
</dbReference>
<feature type="compositionally biased region" description="Basic residues" evidence="5">
    <location>
        <begin position="12"/>
        <end position="30"/>
    </location>
</feature>
<dbReference type="PhylomeDB" id="B4N2E8"/>